<dbReference type="PATRIC" id="fig|237368.3.peg.1355"/>
<evidence type="ECO:0000313" key="5">
    <source>
        <dbReference type="Proteomes" id="UP000030652"/>
    </source>
</evidence>
<dbReference type="PANTHER" id="PTHR10199">
    <property type="entry name" value="THROMBOSPONDIN"/>
    <property type="match status" value="1"/>
</dbReference>
<keyword evidence="1" id="KW-1133">Transmembrane helix</keyword>
<accession>A0A0B0EQQ8</accession>
<name>A0A0B0EQQ8_9BACT</name>
<dbReference type="InterPro" id="IPR013320">
    <property type="entry name" value="ConA-like_dom_sf"/>
</dbReference>
<dbReference type="GO" id="GO:0005576">
    <property type="term" value="C:extracellular region"/>
    <property type="evidence" value="ECO:0007669"/>
    <property type="project" value="InterPro"/>
</dbReference>
<dbReference type="NCBIfam" id="TIGR02595">
    <property type="entry name" value="PEP_CTERM"/>
    <property type="match status" value="1"/>
</dbReference>
<dbReference type="Proteomes" id="UP000030652">
    <property type="component" value="Unassembled WGS sequence"/>
</dbReference>
<evidence type="ECO:0000259" key="3">
    <source>
        <dbReference type="PROSITE" id="PS51236"/>
    </source>
</evidence>
<dbReference type="InterPro" id="IPR008859">
    <property type="entry name" value="Thrombospondin_C"/>
</dbReference>
<dbReference type="Pfam" id="PF07589">
    <property type="entry name" value="PEP-CTERM"/>
    <property type="match status" value="1"/>
</dbReference>
<keyword evidence="1" id="KW-0812">Transmembrane</keyword>
<protein>
    <recommendedName>
        <fullName evidence="3">TSP C-terminal domain-containing protein</fullName>
    </recommendedName>
</protein>
<feature type="chain" id="PRO_5002073550" description="TSP C-terminal domain-containing protein" evidence="2">
    <location>
        <begin position="24"/>
        <end position="244"/>
    </location>
</feature>
<feature type="signal peptide" evidence="2">
    <location>
        <begin position="1"/>
        <end position="23"/>
    </location>
</feature>
<dbReference type="GO" id="GO:0005509">
    <property type="term" value="F:calcium ion binding"/>
    <property type="evidence" value="ECO:0007669"/>
    <property type="project" value="InterPro"/>
</dbReference>
<evidence type="ECO:0000256" key="1">
    <source>
        <dbReference type="SAM" id="Phobius"/>
    </source>
</evidence>
<evidence type="ECO:0000313" key="4">
    <source>
        <dbReference type="EMBL" id="KHE93005.1"/>
    </source>
</evidence>
<dbReference type="EMBL" id="JRYO01000083">
    <property type="protein sequence ID" value="KHE93005.1"/>
    <property type="molecule type" value="Genomic_DNA"/>
</dbReference>
<feature type="domain" description="TSP C-terminal" evidence="3">
    <location>
        <begin position="16"/>
        <end position="214"/>
    </location>
</feature>
<dbReference type="AlphaFoldDB" id="A0A0B0EQQ8"/>
<reference evidence="4 5" key="1">
    <citation type="submission" date="2014-10" db="EMBL/GenBank/DDBJ databases">
        <title>Draft genome of anammox bacterium scalindua brodae, obtained using differential coverage binning of sequence data from two enrichment reactors.</title>
        <authorList>
            <person name="Speth D.R."/>
            <person name="Russ L."/>
            <person name="Kartal B."/>
            <person name="Op den Camp H.J."/>
            <person name="Dutilh B.E."/>
            <person name="Jetten M.S."/>
        </authorList>
    </citation>
    <scope>NUCLEOTIDE SEQUENCE [LARGE SCALE GENOMIC DNA]</scope>
    <source>
        <strain evidence="4">RU1</strain>
    </source>
</reference>
<feature type="transmembrane region" description="Helical" evidence="1">
    <location>
        <begin position="215"/>
        <end position="232"/>
    </location>
</feature>
<dbReference type="PANTHER" id="PTHR10199:SF100">
    <property type="entry name" value="THROMBOSPONDIN, ISOFORM A"/>
    <property type="match status" value="1"/>
</dbReference>
<evidence type="ECO:0000256" key="2">
    <source>
        <dbReference type="SAM" id="SignalP"/>
    </source>
</evidence>
<sequence length="244" mass="26742">MRKSLLILVSVVCFFGAASMTTAAPIDLGSWTQEGPQANGNWVLQSGNTEVLQTINGNPTYFVSDTNYINTQFDGSFGVETTFDDDYIGFVFGYNSQSDFLLFDWKQANQPGGALEGFTLSRISGTADVDFWDHTGTDIAVLATDYSTTNGWADNTVYAFSLIYTPTNIKISIDSTQIFDVNGSFSDGKFGFYNYSQQSVRYKGFEEQTVVPEPATIALLGIGLFGLAGTAVRRKRKNKVVNKT</sequence>
<dbReference type="Gene3D" id="2.60.120.200">
    <property type="match status" value="1"/>
</dbReference>
<dbReference type="SUPFAM" id="SSF49899">
    <property type="entry name" value="Concanavalin A-like lectins/glucanases"/>
    <property type="match status" value="1"/>
</dbReference>
<dbReference type="Pfam" id="PF05735">
    <property type="entry name" value="TSP_C"/>
    <property type="match status" value="1"/>
</dbReference>
<keyword evidence="1" id="KW-0472">Membrane</keyword>
<gene>
    <name evidence="4" type="ORF">SCABRO_01241</name>
</gene>
<dbReference type="PROSITE" id="PS51236">
    <property type="entry name" value="TSP_CTER"/>
    <property type="match status" value="1"/>
</dbReference>
<dbReference type="eggNOG" id="ENOG5031JER">
    <property type="taxonomic scope" value="Bacteria"/>
</dbReference>
<proteinExistence type="predicted"/>
<dbReference type="InterPro" id="IPR013424">
    <property type="entry name" value="Ice-binding_C"/>
</dbReference>
<dbReference type="GO" id="GO:0007155">
    <property type="term" value="P:cell adhesion"/>
    <property type="evidence" value="ECO:0007669"/>
    <property type="project" value="InterPro"/>
</dbReference>
<organism evidence="4 5">
    <name type="scientific">Candidatus Scalindua brodae</name>
    <dbReference type="NCBI Taxonomy" id="237368"/>
    <lineage>
        <taxon>Bacteria</taxon>
        <taxon>Pseudomonadati</taxon>
        <taxon>Planctomycetota</taxon>
        <taxon>Candidatus Brocadiia</taxon>
        <taxon>Candidatus Brocadiales</taxon>
        <taxon>Candidatus Scalinduaceae</taxon>
        <taxon>Candidatus Scalindua</taxon>
    </lineage>
</organism>
<comment type="caution">
    <text evidence="4">The sequence shown here is derived from an EMBL/GenBank/DDBJ whole genome shotgun (WGS) entry which is preliminary data.</text>
</comment>
<keyword evidence="2" id="KW-0732">Signal</keyword>